<gene>
    <name evidence="2" type="ORF">HS088_TW21G01438</name>
</gene>
<evidence type="ECO:0000259" key="1">
    <source>
        <dbReference type="PROSITE" id="PS50181"/>
    </source>
</evidence>
<dbReference type="EMBL" id="JAAARO010000021">
    <property type="protein sequence ID" value="KAF5729275.1"/>
    <property type="molecule type" value="Genomic_DNA"/>
</dbReference>
<dbReference type="InParanoid" id="A0A7J7C5P9"/>
<sequence length="275" mass="30989">MVLDQLPADCSANILSLTSPRDVGRFSVISSTLQSMADSDAVWNKFLPSDWQQILCRLVNSVDYSSKKDLFLRLCIPQLIDGGKKTFSLEKATGRKCYMLSARDLSITWAHNPLYWSWKRCPDSRFPEVAELRTVWWLEINGSINTSLLSPETVYGAYFILKLADRAYGLDSLPSEVSVEVGTLKSQGSVYLRRQDSAKQCKVYFLNPVEAPRTRVTEGEIRTLKKRQDGWMEVELGSFYNDGSIGEVKMSLKEVKGHHLKGGLIVGGIELRPKN</sequence>
<dbReference type="OrthoDB" id="1918565at2759"/>
<dbReference type="Pfam" id="PF14299">
    <property type="entry name" value="PP2"/>
    <property type="match status" value="1"/>
</dbReference>
<protein>
    <recommendedName>
        <fullName evidence="1">F-box domain-containing protein</fullName>
    </recommendedName>
</protein>
<name>A0A7J7C5P9_TRIWF</name>
<reference evidence="2 3" key="1">
    <citation type="journal article" date="2020" name="Nat. Commun.">
        <title>Genome of Tripterygium wilfordii and identification of cytochrome P450 involved in triptolide biosynthesis.</title>
        <authorList>
            <person name="Tu L."/>
            <person name="Su P."/>
            <person name="Zhang Z."/>
            <person name="Gao L."/>
            <person name="Wang J."/>
            <person name="Hu T."/>
            <person name="Zhou J."/>
            <person name="Zhang Y."/>
            <person name="Zhao Y."/>
            <person name="Liu Y."/>
            <person name="Song Y."/>
            <person name="Tong Y."/>
            <person name="Lu Y."/>
            <person name="Yang J."/>
            <person name="Xu C."/>
            <person name="Jia M."/>
            <person name="Peters R.J."/>
            <person name="Huang L."/>
            <person name="Gao W."/>
        </authorList>
    </citation>
    <scope>NUCLEOTIDE SEQUENCE [LARGE SCALE GENOMIC DNA]</scope>
    <source>
        <strain evidence="3">cv. XIE 37</strain>
        <tissue evidence="2">Leaf</tissue>
    </source>
</reference>
<dbReference type="PROSITE" id="PS50181">
    <property type="entry name" value="FBOX"/>
    <property type="match status" value="1"/>
</dbReference>
<dbReference type="InterPro" id="IPR025886">
    <property type="entry name" value="PP2-like"/>
</dbReference>
<evidence type="ECO:0000313" key="2">
    <source>
        <dbReference type="EMBL" id="KAF5729275.1"/>
    </source>
</evidence>
<dbReference type="Gene3D" id="1.20.1280.50">
    <property type="match status" value="1"/>
</dbReference>
<dbReference type="SUPFAM" id="SSF81383">
    <property type="entry name" value="F-box domain"/>
    <property type="match status" value="1"/>
</dbReference>
<feature type="domain" description="F-box" evidence="1">
    <location>
        <begin position="1"/>
        <end position="46"/>
    </location>
</feature>
<keyword evidence="3" id="KW-1185">Reference proteome</keyword>
<dbReference type="Proteomes" id="UP000593562">
    <property type="component" value="Unassembled WGS sequence"/>
</dbReference>
<comment type="caution">
    <text evidence="2">The sequence shown here is derived from an EMBL/GenBank/DDBJ whole genome shotgun (WGS) entry which is preliminary data.</text>
</comment>
<accession>A0A7J7C5P9</accession>
<dbReference type="InterPro" id="IPR036047">
    <property type="entry name" value="F-box-like_dom_sf"/>
</dbReference>
<dbReference type="PANTHER" id="PTHR32278:SF11">
    <property type="entry name" value="F-BOX DOMAIN-CONTAINING PROTEIN"/>
    <property type="match status" value="1"/>
</dbReference>
<dbReference type="CDD" id="cd22162">
    <property type="entry name" value="F-box_AtSKIP3-like"/>
    <property type="match status" value="1"/>
</dbReference>
<dbReference type="PANTHER" id="PTHR32278">
    <property type="entry name" value="F-BOX DOMAIN-CONTAINING PROTEIN"/>
    <property type="match status" value="1"/>
</dbReference>
<proteinExistence type="predicted"/>
<organism evidence="2 3">
    <name type="scientific">Tripterygium wilfordii</name>
    <name type="common">Thunder God vine</name>
    <dbReference type="NCBI Taxonomy" id="458696"/>
    <lineage>
        <taxon>Eukaryota</taxon>
        <taxon>Viridiplantae</taxon>
        <taxon>Streptophyta</taxon>
        <taxon>Embryophyta</taxon>
        <taxon>Tracheophyta</taxon>
        <taxon>Spermatophyta</taxon>
        <taxon>Magnoliopsida</taxon>
        <taxon>eudicotyledons</taxon>
        <taxon>Gunneridae</taxon>
        <taxon>Pentapetalae</taxon>
        <taxon>rosids</taxon>
        <taxon>fabids</taxon>
        <taxon>Celastrales</taxon>
        <taxon>Celastraceae</taxon>
        <taxon>Tripterygium</taxon>
    </lineage>
</organism>
<dbReference type="Pfam" id="PF00646">
    <property type="entry name" value="F-box"/>
    <property type="match status" value="1"/>
</dbReference>
<evidence type="ECO:0000313" key="3">
    <source>
        <dbReference type="Proteomes" id="UP000593562"/>
    </source>
</evidence>
<dbReference type="AlphaFoldDB" id="A0A7J7C5P9"/>
<dbReference type="InterPro" id="IPR001810">
    <property type="entry name" value="F-box_dom"/>
</dbReference>